<evidence type="ECO:0000259" key="2">
    <source>
        <dbReference type="PROSITE" id="PS51140"/>
    </source>
</evidence>
<dbReference type="Proteomes" id="UP000332933">
    <property type="component" value="Unassembled WGS sequence"/>
</dbReference>
<dbReference type="EMBL" id="CAADRA010007566">
    <property type="protein sequence ID" value="VFU02110.1"/>
    <property type="molecule type" value="Genomic_DNA"/>
</dbReference>
<sequence>MDVLAQIFPDIPQHILERVIGICEGNVEAASDWLCENDWHELENAAGDEGALIDGEEVVVQGGDTGNGAVARTAPTEPPTALALPPFNSLPTTGDDHGPSDEEDEEDDDEDEEDDEDEDNMYFDSGDEDGGGGGGGGPAYMERRIPPLTTRTKISPSENAQGSKEQRFWVAFDDQIMQKSMIELLNISLSKLAHHRVALLNTAVADKAAAEAKLHLQAAAAPPPTDTASMPVVVAPPVSMRAKRSHETMEQADAPGYFAHFFPASDLDMVWRSVLHGHLLNRRFGELLEFRSAASATTKKRDFDELVHIHTHMGRLPTRQHFGLSTEIKCCLLLPSATSDIFRVGKNIHSLLTIAGSLYYRAHATIVEDKPVAEDAFRASATHRIRREESESSASSVLGYQPPKKVEYVLQPLDDLVDDDMEDEHGGGDARG</sequence>
<reference evidence="3" key="2">
    <citation type="submission" date="2019-06" db="EMBL/GenBank/DDBJ databases">
        <title>Genomics analysis of Aphanomyces spp. identifies a new class of oomycete effector associated with host adaptation.</title>
        <authorList>
            <person name="Gaulin E."/>
        </authorList>
    </citation>
    <scope>NUCLEOTIDE SEQUENCE</scope>
    <source>
        <strain evidence="3">CBS 578.67</strain>
    </source>
</reference>
<keyword evidence="5" id="KW-1185">Reference proteome</keyword>
<evidence type="ECO:0000256" key="1">
    <source>
        <dbReference type="SAM" id="MobiDB-lite"/>
    </source>
</evidence>
<feature type="domain" description="CUE" evidence="2">
    <location>
        <begin position="1"/>
        <end position="40"/>
    </location>
</feature>
<reference evidence="4 5" key="1">
    <citation type="submission" date="2019-03" db="EMBL/GenBank/DDBJ databases">
        <authorList>
            <person name="Gaulin E."/>
            <person name="Dumas B."/>
        </authorList>
    </citation>
    <scope>NUCLEOTIDE SEQUENCE [LARGE SCALE GENOMIC DNA]</scope>
    <source>
        <strain evidence="4">CBS 568.67</strain>
    </source>
</reference>
<dbReference type="OrthoDB" id="72070at2759"/>
<dbReference type="CDD" id="cd14279">
    <property type="entry name" value="CUE"/>
    <property type="match status" value="1"/>
</dbReference>
<feature type="compositionally biased region" description="Low complexity" evidence="1">
    <location>
        <begin position="69"/>
        <end position="86"/>
    </location>
</feature>
<organism evidence="4 5">
    <name type="scientific">Aphanomyces stellatus</name>
    <dbReference type="NCBI Taxonomy" id="120398"/>
    <lineage>
        <taxon>Eukaryota</taxon>
        <taxon>Sar</taxon>
        <taxon>Stramenopiles</taxon>
        <taxon>Oomycota</taxon>
        <taxon>Saprolegniomycetes</taxon>
        <taxon>Saprolegniales</taxon>
        <taxon>Verrucalvaceae</taxon>
        <taxon>Aphanomyces</taxon>
    </lineage>
</organism>
<accession>A0A485LUL3</accession>
<evidence type="ECO:0000313" key="3">
    <source>
        <dbReference type="EMBL" id="KAF0682399.1"/>
    </source>
</evidence>
<feature type="compositionally biased region" description="Acidic residues" evidence="1">
    <location>
        <begin position="101"/>
        <end position="130"/>
    </location>
</feature>
<gene>
    <name evidence="4" type="primary">Aste57867_25487</name>
    <name evidence="3" type="ORF">As57867_025408</name>
    <name evidence="4" type="ORF">ASTE57867_25487</name>
</gene>
<protein>
    <submittedName>
        <fullName evidence="4">Aste57867_25487 protein</fullName>
    </submittedName>
</protein>
<feature type="region of interest" description="Disordered" evidence="1">
    <location>
        <begin position="61"/>
        <end position="143"/>
    </location>
</feature>
<evidence type="ECO:0000313" key="5">
    <source>
        <dbReference type="Proteomes" id="UP000332933"/>
    </source>
</evidence>
<dbReference type="EMBL" id="VJMH01007540">
    <property type="protein sequence ID" value="KAF0682399.1"/>
    <property type="molecule type" value="Genomic_DNA"/>
</dbReference>
<evidence type="ECO:0000313" key="4">
    <source>
        <dbReference type="EMBL" id="VFU02110.1"/>
    </source>
</evidence>
<name>A0A485LUL3_9STRA</name>
<dbReference type="AlphaFoldDB" id="A0A485LUL3"/>
<dbReference type="PROSITE" id="PS51140">
    <property type="entry name" value="CUE"/>
    <property type="match status" value="1"/>
</dbReference>
<dbReference type="InterPro" id="IPR003892">
    <property type="entry name" value="CUE"/>
</dbReference>
<proteinExistence type="predicted"/>
<dbReference type="GO" id="GO:0043130">
    <property type="term" value="F:ubiquitin binding"/>
    <property type="evidence" value="ECO:0007669"/>
    <property type="project" value="InterPro"/>
</dbReference>